<dbReference type="EMBL" id="MU004528">
    <property type="protein sequence ID" value="KAF2648654.1"/>
    <property type="molecule type" value="Genomic_DNA"/>
</dbReference>
<keyword evidence="2" id="KW-1185">Reference proteome</keyword>
<dbReference type="AlphaFoldDB" id="A0A6A6SR74"/>
<evidence type="ECO:0000313" key="1">
    <source>
        <dbReference type="EMBL" id="KAF2648654.1"/>
    </source>
</evidence>
<name>A0A6A6SR74_9PLEO</name>
<evidence type="ECO:0000313" key="2">
    <source>
        <dbReference type="Proteomes" id="UP000799324"/>
    </source>
</evidence>
<protein>
    <submittedName>
        <fullName evidence="1">Uncharacterized protein</fullName>
    </submittedName>
</protein>
<organism evidence="1 2">
    <name type="scientific">Lophiostoma macrostomum CBS 122681</name>
    <dbReference type="NCBI Taxonomy" id="1314788"/>
    <lineage>
        <taxon>Eukaryota</taxon>
        <taxon>Fungi</taxon>
        <taxon>Dikarya</taxon>
        <taxon>Ascomycota</taxon>
        <taxon>Pezizomycotina</taxon>
        <taxon>Dothideomycetes</taxon>
        <taxon>Pleosporomycetidae</taxon>
        <taxon>Pleosporales</taxon>
        <taxon>Lophiostomataceae</taxon>
        <taxon>Lophiostoma</taxon>
    </lineage>
</organism>
<dbReference type="OrthoDB" id="4500473at2759"/>
<dbReference type="Proteomes" id="UP000799324">
    <property type="component" value="Unassembled WGS sequence"/>
</dbReference>
<gene>
    <name evidence="1" type="ORF">K491DRAFT_698749</name>
</gene>
<accession>A0A6A6SR74</accession>
<reference evidence="1" key="1">
    <citation type="journal article" date="2020" name="Stud. Mycol.">
        <title>101 Dothideomycetes genomes: a test case for predicting lifestyles and emergence of pathogens.</title>
        <authorList>
            <person name="Haridas S."/>
            <person name="Albert R."/>
            <person name="Binder M."/>
            <person name="Bloem J."/>
            <person name="Labutti K."/>
            <person name="Salamov A."/>
            <person name="Andreopoulos B."/>
            <person name="Baker S."/>
            <person name="Barry K."/>
            <person name="Bills G."/>
            <person name="Bluhm B."/>
            <person name="Cannon C."/>
            <person name="Castanera R."/>
            <person name="Culley D."/>
            <person name="Daum C."/>
            <person name="Ezra D."/>
            <person name="Gonzalez J."/>
            <person name="Henrissat B."/>
            <person name="Kuo A."/>
            <person name="Liang C."/>
            <person name="Lipzen A."/>
            <person name="Lutzoni F."/>
            <person name="Magnuson J."/>
            <person name="Mondo S."/>
            <person name="Nolan M."/>
            <person name="Ohm R."/>
            <person name="Pangilinan J."/>
            <person name="Park H.-J."/>
            <person name="Ramirez L."/>
            <person name="Alfaro M."/>
            <person name="Sun H."/>
            <person name="Tritt A."/>
            <person name="Yoshinaga Y."/>
            <person name="Zwiers L.-H."/>
            <person name="Turgeon B."/>
            <person name="Goodwin S."/>
            <person name="Spatafora J."/>
            <person name="Crous P."/>
            <person name="Grigoriev I."/>
        </authorList>
    </citation>
    <scope>NUCLEOTIDE SEQUENCE</scope>
    <source>
        <strain evidence="1">CBS 122681</strain>
    </source>
</reference>
<proteinExistence type="predicted"/>
<sequence length="292" mass="31663">MHPKAYFLLPNADIAPGTLVQLGQIIPSLKEPHRPIGRAQGALNSYTSSKADYSLSTSASNSVGVGLMAQFLAQLGSPLSGGVTLERGTTTTTDWHFKTLETVYFEPDAAYVNRCIQDASVKTAMNKSRWSVIYVVTGLKIARGASYSTSDSHKLEGTAQLSVDATALAGVPLSAGPEASLKSSRAQKESCVSCSDFVWAVRVRKVKLTFWKKEVKTEDIYGGDLHSIDDEPGEVDFAISESSEEEEERKIVGGEMENWDMGATFEPKGFVKETVADEFGEECAACWQLVED</sequence>